<reference evidence="1 2" key="1">
    <citation type="submission" date="2015-01" db="EMBL/GenBank/DDBJ databases">
        <title>Characterization of Swiss Staphylococcus aureus strains involved in food poisoning.</title>
        <authorList>
            <person name="Crovadore J."/>
            <person name="Chablais R."/>
            <person name="Tonacini J."/>
            <person name="Schnyder B."/>
            <person name="Lefort F."/>
        </authorList>
    </citation>
    <scope>NUCLEOTIDE SEQUENCE [LARGE SCALE GENOMIC DNA]</scope>
    <source>
        <strain evidence="1 2">SA-120</strain>
    </source>
</reference>
<gene>
    <name evidence="1" type="ORF">QU38_00425</name>
</gene>
<feature type="non-terminal residue" evidence="1">
    <location>
        <position position="1"/>
    </location>
</feature>
<comment type="caution">
    <text evidence="1">The sequence shown here is derived from an EMBL/GenBank/DDBJ whole genome shotgun (WGS) entry which is preliminary data.</text>
</comment>
<accession>A0AA40JQW0</accession>
<proteinExistence type="predicted"/>
<sequence length="131" mass="13888">VARLRHLVVDLAERGRHLVGERAGDDHHVGLPRRAAGGEAEALAVVARHRHLHHLDGAAGEAEGHPHQRAGAGPIDEVVRRGDEEAAVGELVADRQEGRIVGADRAARRGIDEALGLRRDRRGAGHLGGQG</sequence>
<dbReference type="AlphaFoldDB" id="A0AA40JQW0"/>
<protein>
    <submittedName>
        <fullName evidence="1">Uncharacterized protein</fullName>
    </submittedName>
</protein>
<organism evidence="1 2">
    <name type="scientific">Staphylococcus aureus</name>
    <dbReference type="NCBI Taxonomy" id="1280"/>
    <lineage>
        <taxon>Bacteria</taxon>
        <taxon>Bacillati</taxon>
        <taxon>Bacillota</taxon>
        <taxon>Bacilli</taxon>
        <taxon>Bacillales</taxon>
        <taxon>Staphylococcaceae</taxon>
        <taxon>Staphylococcus</taxon>
    </lineage>
</organism>
<dbReference type="Proteomes" id="UP000032274">
    <property type="component" value="Unassembled WGS sequence"/>
</dbReference>
<dbReference type="EMBL" id="JXIG01000097">
    <property type="protein sequence ID" value="KIU01672.1"/>
    <property type="molecule type" value="Genomic_DNA"/>
</dbReference>
<evidence type="ECO:0000313" key="2">
    <source>
        <dbReference type="Proteomes" id="UP000032274"/>
    </source>
</evidence>
<evidence type="ECO:0000313" key="1">
    <source>
        <dbReference type="EMBL" id="KIU01672.1"/>
    </source>
</evidence>
<feature type="non-terminal residue" evidence="1">
    <location>
        <position position="131"/>
    </location>
</feature>
<name>A0AA40JQW0_STAAU</name>